<gene>
    <name evidence="2" type="ORF">QNH46_22100</name>
</gene>
<reference evidence="2" key="1">
    <citation type="submission" date="2023-05" db="EMBL/GenBank/DDBJ databases">
        <title>Comparative genomics of Bacillaceae isolates and their secondary metabolite potential.</title>
        <authorList>
            <person name="Song L."/>
            <person name="Nielsen L.J."/>
            <person name="Mohite O."/>
            <person name="Xu X."/>
            <person name="Weber T."/>
            <person name="Kovacs A.T."/>
        </authorList>
    </citation>
    <scope>NUCLEOTIDE SEQUENCE</scope>
    <source>
        <strain evidence="2">B2_4</strain>
    </source>
</reference>
<feature type="domain" description="Glycosyltransferase 2-like" evidence="1">
    <location>
        <begin position="6"/>
        <end position="88"/>
    </location>
</feature>
<dbReference type="PANTHER" id="PTHR43630">
    <property type="entry name" value="POLY-BETA-1,6-N-ACETYL-D-GLUCOSAMINE SYNTHASE"/>
    <property type="match status" value="1"/>
</dbReference>
<name>A0AA95L0R5_9BACL</name>
<dbReference type="PANTHER" id="PTHR43630:SF2">
    <property type="entry name" value="GLYCOSYLTRANSFERASE"/>
    <property type="match status" value="1"/>
</dbReference>
<dbReference type="Proteomes" id="UP001177943">
    <property type="component" value="Chromosome"/>
</dbReference>
<dbReference type="Gene3D" id="3.90.550.10">
    <property type="entry name" value="Spore Coat Polysaccharide Biosynthesis Protein SpsA, Chain A"/>
    <property type="match status" value="1"/>
</dbReference>
<evidence type="ECO:0000259" key="1">
    <source>
        <dbReference type="Pfam" id="PF00535"/>
    </source>
</evidence>
<evidence type="ECO:0000313" key="3">
    <source>
        <dbReference type="Proteomes" id="UP001177943"/>
    </source>
</evidence>
<protein>
    <submittedName>
        <fullName evidence="2">Glycosyltransferase</fullName>
        <ecNumber evidence="2">2.4.-.-</ecNumber>
    </submittedName>
</protein>
<accession>A0AA95L0R5</accession>
<dbReference type="SUPFAM" id="SSF53448">
    <property type="entry name" value="Nucleotide-diphospho-sugar transferases"/>
    <property type="match status" value="1"/>
</dbReference>
<dbReference type="InterPro" id="IPR001173">
    <property type="entry name" value="Glyco_trans_2-like"/>
</dbReference>
<keyword evidence="2" id="KW-0328">Glycosyltransferase</keyword>
<dbReference type="InterPro" id="IPR029044">
    <property type="entry name" value="Nucleotide-diphossugar_trans"/>
</dbReference>
<dbReference type="CDD" id="cd02511">
    <property type="entry name" value="Beta4Glucosyltransferase"/>
    <property type="match status" value="1"/>
</dbReference>
<dbReference type="EC" id="2.4.-.-" evidence="2"/>
<dbReference type="RefSeq" id="WP_283926036.1">
    <property type="nucleotide sequence ID" value="NZ_CP126084.1"/>
</dbReference>
<dbReference type="GO" id="GO:0016757">
    <property type="term" value="F:glycosyltransferase activity"/>
    <property type="evidence" value="ECO:0007669"/>
    <property type="project" value="UniProtKB-KW"/>
</dbReference>
<dbReference type="Gene3D" id="1.25.40.10">
    <property type="entry name" value="Tetratricopeptide repeat domain"/>
    <property type="match status" value="1"/>
</dbReference>
<sequence length="361" mass="41296">MKSSISVCILAKDEEGTIKDCIRSINHFVKEIIVLDTGSTDRTREVAASEGATVIEGIWGNDFGKLRNELISYATQPYILMLDADERVMNSESIDFEYEISLLQNAPNRAGRVEINNINGDRISVTKITRFFPNSSEYRYSGRIHEQLLYNGETPETISTKIKLEHYGYSEQAILLKNKIIRNQELLLKQLADHPNEPYTLFQIGRTYLVNKQYDEASFYLIEAYNYSNDKMSFYPSIIQALAATYLRMGRWNELLALLEIGIKTYPDYTDLYYIYGSALVEMKTVEAFKLIPTAFERCVELGDADPNKYEGEKGSGTHLAHYNLGLYYELSANLEKAKYHYVISSQLGFELANTRLARLS</sequence>
<dbReference type="EMBL" id="CP126084">
    <property type="protein sequence ID" value="WHX48714.1"/>
    <property type="molecule type" value="Genomic_DNA"/>
</dbReference>
<organism evidence="2 3">
    <name type="scientific">Paenibacillus woosongensis</name>
    <dbReference type="NCBI Taxonomy" id="307580"/>
    <lineage>
        <taxon>Bacteria</taxon>
        <taxon>Bacillati</taxon>
        <taxon>Bacillota</taxon>
        <taxon>Bacilli</taxon>
        <taxon>Bacillales</taxon>
        <taxon>Paenibacillaceae</taxon>
        <taxon>Paenibacillus</taxon>
    </lineage>
</organism>
<dbReference type="Pfam" id="PF00535">
    <property type="entry name" value="Glycos_transf_2"/>
    <property type="match status" value="1"/>
</dbReference>
<dbReference type="KEGG" id="pwn:QNH46_22100"/>
<keyword evidence="2" id="KW-0808">Transferase</keyword>
<dbReference type="AlphaFoldDB" id="A0AA95L0R5"/>
<proteinExistence type="predicted"/>
<dbReference type="InterPro" id="IPR011990">
    <property type="entry name" value="TPR-like_helical_dom_sf"/>
</dbReference>
<evidence type="ECO:0000313" key="2">
    <source>
        <dbReference type="EMBL" id="WHX48714.1"/>
    </source>
</evidence>
<dbReference type="SUPFAM" id="SSF48452">
    <property type="entry name" value="TPR-like"/>
    <property type="match status" value="1"/>
</dbReference>